<dbReference type="Pfam" id="PF21818">
    <property type="entry name" value="DUF6884"/>
    <property type="match status" value="1"/>
</dbReference>
<comment type="caution">
    <text evidence="5">The sequence shown here is derived from an EMBL/GenBank/DDBJ whole genome shotgun (WGS) entry which is preliminary data.</text>
</comment>
<evidence type="ECO:0000256" key="2">
    <source>
        <dbReference type="ARBA" id="ARBA00022785"/>
    </source>
</evidence>
<proteinExistence type="predicted"/>
<dbReference type="GO" id="GO:0005737">
    <property type="term" value="C:cytoplasm"/>
    <property type="evidence" value="ECO:0007669"/>
    <property type="project" value="TreeGrafter"/>
</dbReference>
<protein>
    <submittedName>
        <fullName evidence="5">Queuine/archaeosine tRNA-ribosyltransferase</fullName>
    </submittedName>
</protein>
<dbReference type="AlphaFoldDB" id="A0A2T1GKP3"/>
<name>A0A2T1GKP3_9CYAN</name>
<dbReference type="GO" id="GO:0008616">
    <property type="term" value="P:tRNA queuosine(34) biosynthetic process"/>
    <property type="evidence" value="ECO:0007669"/>
    <property type="project" value="UniProtKB-KW"/>
</dbReference>
<dbReference type="InterPro" id="IPR002616">
    <property type="entry name" value="tRNA_ribo_trans-like"/>
</dbReference>
<sequence length="700" mass="79179">MFDPRILVVTSCTGEKRFKPENQLQLDDFKNSELLQSRSAQLAEYLCPAGQMYTGAQHLRLMEGISILRQARGAEAVDLIILSAAYGLIGEEEKIVPYEVTFNTMTSEEIDRWAMTLNVHTDLEEIAQKYDLIFVLLGEQYLRALTLPIISRDEQSTIFLTSTGSLKYLKTSQVKKNVAFILSNIQAKHYGYGLVGLKGFLFKKFAEAVIQNPSILTEVYKRPELFSRVIEDRSIQLNIPIEEDLLDATPVESMKIIDLYQYHQYSSKLGRSETGVGISIPDLKPAANYDLGMEYFIPEWDDRVDPNYDYLGDANTPNRDPYHDDIYAHQIYERPNYNGILLSRVVFDKSKKKSKILLENGVHSYIRYPGKVMGDCGAFSYIQEEKPPYQTKEIIEYYDLVGFDYGVSIDHLIVGGFAKPGIREERYALTMNNAEEFIQEHSKGAYKFTPIGAVQGWSPESYAAAVKSYIGMGYQYIALGGLARAPTPEIIEILQAVYHHLTPTTRIHLFGVGRLNAVPIFRHLGVNSFDSASPLRKAWLDPTANYHTIAGKTYAAVRIPKSGSLRIKNIVKAGIASIETLQQLEEAALSSLRRFDEGKLAIDETLAALTAYDLLLELPRDGKVDSIQATKRMNKHAQMYRVLLEDRPWKQCGCEICSNIGVEVVIFRGNDRNRRRGFHNTYVFNERFNGLLNNADSIAL</sequence>
<dbReference type="PANTHER" id="PTHR46499:SF1">
    <property type="entry name" value="QUEUINE TRNA-RIBOSYLTRANSFERASE"/>
    <property type="match status" value="1"/>
</dbReference>
<dbReference type="Gene3D" id="3.20.20.105">
    <property type="entry name" value="Queuine tRNA-ribosyltransferase-like"/>
    <property type="match status" value="1"/>
</dbReference>
<dbReference type="RefSeq" id="WP_106300900.1">
    <property type="nucleotide sequence ID" value="NZ_PVWO01000037.1"/>
</dbReference>
<feature type="domain" description="tRNA-guanine(15) transglycosylase-like" evidence="3">
    <location>
        <begin position="349"/>
        <end position="538"/>
    </location>
</feature>
<organism evidence="5 6">
    <name type="scientific">Chamaesiphon polymorphus CCALA 037</name>
    <dbReference type="NCBI Taxonomy" id="2107692"/>
    <lineage>
        <taxon>Bacteria</taxon>
        <taxon>Bacillati</taxon>
        <taxon>Cyanobacteriota</taxon>
        <taxon>Cyanophyceae</taxon>
        <taxon>Gomontiellales</taxon>
        <taxon>Chamaesiphonaceae</taxon>
        <taxon>Chamaesiphon</taxon>
    </lineage>
</organism>
<evidence type="ECO:0000259" key="4">
    <source>
        <dbReference type="Pfam" id="PF21818"/>
    </source>
</evidence>
<keyword evidence="2" id="KW-0671">Queuosine biosynthesis</keyword>
<dbReference type="Pfam" id="PF01702">
    <property type="entry name" value="TGT"/>
    <property type="match status" value="1"/>
</dbReference>
<dbReference type="SUPFAM" id="SSF51713">
    <property type="entry name" value="tRNA-guanine transglycosylase"/>
    <property type="match status" value="1"/>
</dbReference>
<keyword evidence="5" id="KW-0808">Transferase</keyword>
<dbReference type="EMBL" id="PVWO01000037">
    <property type="protein sequence ID" value="PSB58392.1"/>
    <property type="molecule type" value="Genomic_DNA"/>
</dbReference>
<keyword evidence="1" id="KW-0819">tRNA processing</keyword>
<dbReference type="Proteomes" id="UP000238937">
    <property type="component" value="Unassembled WGS sequence"/>
</dbReference>
<evidence type="ECO:0000259" key="3">
    <source>
        <dbReference type="Pfam" id="PF01702"/>
    </source>
</evidence>
<feature type="domain" description="DUF6884" evidence="4">
    <location>
        <begin position="41"/>
        <end position="158"/>
    </location>
</feature>
<accession>A0A2T1GKP3</accession>
<dbReference type="OrthoDB" id="233198at2"/>
<dbReference type="InterPro" id="IPR049251">
    <property type="entry name" value="DUF6884"/>
</dbReference>
<dbReference type="PANTHER" id="PTHR46499">
    <property type="entry name" value="QUEUINE TRNA-RIBOSYLTRANSFERASE"/>
    <property type="match status" value="1"/>
</dbReference>
<evidence type="ECO:0000256" key="1">
    <source>
        <dbReference type="ARBA" id="ARBA00022694"/>
    </source>
</evidence>
<dbReference type="InterPro" id="IPR036511">
    <property type="entry name" value="TGT-like_sf"/>
</dbReference>
<dbReference type="NCBIfam" id="NF041059">
    <property type="entry name" value="DpdA"/>
    <property type="match status" value="1"/>
</dbReference>
<keyword evidence="6" id="KW-1185">Reference proteome</keyword>
<reference evidence="5 6" key="1">
    <citation type="submission" date="2018-03" db="EMBL/GenBank/DDBJ databases">
        <title>The ancient ancestry and fast evolution of plastids.</title>
        <authorList>
            <person name="Moore K.R."/>
            <person name="Magnabosco C."/>
            <person name="Momper L."/>
            <person name="Gold D.A."/>
            <person name="Bosak T."/>
            <person name="Fournier G.P."/>
        </authorList>
    </citation>
    <scope>NUCLEOTIDE SEQUENCE [LARGE SCALE GENOMIC DNA]</scope>
    <source>
        <strain evidence="5 6">CCALA 037</strain>
    </source>
</reference>
<evidence type="ECO:0000313" key="6">
    <source>
        <dbReference type="Proteomes" id="UP000238937"/>
    </source>
</evidence>
<dbReference type="GO" id="GO:0016740">
    <property type="term" value="F:transferase activity"/>
    <property type="evidence" value="ECO:0007669"/>
    <property type="project" value="UniProtKB-KW"/>
</dbReference>
<dbReference type="InterPro" id="IPR053537">
    <property type="entry name" value="DNA-guanine_TGase"/>
</dbReference>
<gene>
    <name evidence="5" type="ORF">C7B77_04965</name>
</gene>
<dbReference type="InterPro" id="IPR050076">
    <property type="entry name" value="ArchSynthase1/Queuine_TRR"/>
</dbReference>
<evidence type="ECO:0000313" key="5">
    <source>
        <dbReference type="EMBL" id="PSB58392.1"/>
    </source>
</evidence>